<name>A0A9W9KAW8_9EURO</name>
<proteinExistence type="predicted"/>
<evidence type="ECO:0000313" key="2">
    <source>
        <dbReference type="Proteomes" id="UP001149074"/>
    </source>
</evidence>
<dbReference type="Proteomes" id="UP001149074">
    <property type="component" value="Unassembled WGS sequence"/>
</dbReference>
<reference evidence="1" key="1">
    <citation type="submission" date="2022-11" db="EMBL/GenBank/DDBJ databases">
        <authorList>
            <person name="Petersen C."/>
        </authorList>
    </citation>
    <scope>NUCLEOTIDE SEQUENCE</scope>
    <source>
        <strain evidence="1">IBT 30761</strain>
    </source>
</reference>
<protein>
    <submittedName>
        <fullName evidence="1">Uncharacterized protein</fullName>
    </submittedName>
</protein>
<reference evidence="1" key="2">
    <citation type="journal article" date="2023" name="IMA Fungus">
        <title>Comparative genomic study of the Penicillium genus elucidates a diverse pangenome and 15 lateral gene transfer events.</title>
        <authorList>
            <person name="Petersen C."/>
            <person name="Sorensen T."/>
            <person name="Nielsen M.R."/>
            <person name="Sondergaard T.E."/>
            <person name="Sorensen J.L."/>
            <person name="Fitzpatrick D.A."/>
            <person name="Frisvad J.C."/>
            <person name="Nielsen K.L."/>
        </authorList>
    </citation>
    <scope>NUCLEOTIDE SEQUENCE</scope>
    <source>
        <strain evidence="1">IBT 30761</strain>
    </source>
</reference>
<dbReference type="OrthoDB" id="5400577at2759"/>
<dbReference type="GeneID" id="81357430"/>
<sequence>MGRKLFLLQKMRSPKRGIESNWKGVNMFSVLMRMQIPSDTKTKGYQSPRKDTTMRFKLWMDFIEENGIDGYILGLRCATPDHTLIQEFLRWCCHLALGQKSKNGRSVMTSILNCAERLFFGWFEENMQIKIVMEDRREIFNENINRTGKNGLKCRGFRSRLHQEGFSPSGILDVASGSSSVHARVA</sequence>
<dbReference type="RefSeq" id="XP_056474610.1">
    <property type="nucleotide sequence ID" value="XM_056618451.1"/>
</dbReference>
<accession>A0A9W9KAW8</accession>
<gene>
    <name evidence="1" type="ORF">N7532_005957</name>
</gene>
<comment type="caution">
    <text evidence="1">The sequence shown here is derived from an EMBL/GenBank/DDBJ whole genome shotgun (WGS) entry which is preliminary data.</text>
</comment>
<dbReference type="EMBL" id="JAPQKI010000005">
    <property type="protein sequence ID" value="KAJ5098956.1"/>
    <property type="molecule type" value="Genomic_DNA"/>
</dbReference>
<organism evidence="1 2">
    <name type="scientific">Penicillium argentinense</name>
    <dbReference type="NCBI Taxonomy" id="1131581"/>
    <lineage>
        <taxon>Eukaryota</taxon>
        <taxon>Fungi</taxon>
        <taxon>Dikarya</taxon>
        <taxon>Ascomycota</taxon>
        <taxon>Pezizomycotina</taxon>
        <taxon>Eurotiomycetes</taxon>
        <taxon>Eurotiomycetidae</taxon>
        <taxon>Eurotiales</taxon>
        <taxon>Aspergillaceae</taxon>
        <taxon>Penicillium</taxon>
    </lineage>
</organism>
<dbReference type="AlphaFoldDB" id="A0A9W9KAW8"/>
<evidence type="ECO:0000313" key="1">
    <source>
        <dbReference type="EMBL" id="KAJ5098956.1"/>
    </source>
</evidence>
<keyword evidence="2" id="KW-1185">Reference proteome</keyword>